<gene>
    <name evidence="3" type="ORF">BLA60_37405</name>
</gene>
<dbReference type="InterPro" id="IPR036365">
    <property type="entry name" value="PGBD-like_sf"/>
</dbReference>
<feature type="domain" description="Peptidoglycan binding-like" evidence="2">
    <location>
        <begin position="187"/>
        <end position="242"/>
    </location>
</feature>
<dbReference type="Gene3D" id="1.10.101.10">
    <property type="entry name" value="PGBD-like superfamily/PGBD"/>
    <property type="match status" value="2"/>
</dbReference>
<dbReference type="InterPro" id="IPR036366">
    <property type="entry name" value="PGBDSf"/>
</dbReference>
<feature type="domain" description="Peptidoglycan binding-like" evidence="2">
    <location>
        <begin position="252"/>
        <end position="306"/>
    </location>
</feature>
<proteinExistence type="predicted"/>
<dbReference type="Proteomes" id="UP000185696">
    <property type="component" value="Unassembled WGS sequence"/>
</dbReference>
<dbReference type="EMBL" id="MSIF01000032">
    <property type="protein sequence ID" value="OLF05194.1"/>
    <property type="molecule type" value="Genomic_DNA"/>
</dbReference>
<dbReference type="SUPFAM" id="SSF47090">
    <property type="entry name" value="PGBD-like"/>
    <property type="match status" value="2"/>
</dbReference>
<evidence type="ECO:0000256" key="1">
    <source>
        <dbReference type="SAM" id="MobiDB-lite"/>
    </source>
</evidence>
<reference evidence="3 4" key="1">
    <citation type="submission" date="2016-12" db="EMBL/GenBank/DDBJ databases">
        <title>The draft genome sequence of Actinophytocola xinjiangensis.</title>
        <authorList>
            <person name="Wang W."/>
            <person name="Yuan L."/>
        </authorList>
    </citation>
    <scope>NUCLEOTIDE SEQUENCE [LARGE SCALE GENOMIC DNA]</scope>
    <source>
        <strain evidence="3 4">CGMCC 4.4663</strain>
    </source>
</reference>
<dbReference type="RefSeq" id="WP_075137816.1">
    <property type="nucleotide sequence ID" value="NZ_MSIF01000032.1"/>
</dbReference>
<dbReference type="Pfam" id="PF01471">
    <property type="entry name" value="PG_binding_1"/>
    <property type="match status" value="2"/>
</dbReference>
<organism evidence="3 4">
    <name type="scientific">Actinophytocola xinjiangensis</name>
    <dbReference type="NCBI Taxonomy" id="485602"/>
    <lineage>
        <taxon>Bacteria</taxon>
        <taxon>Bacillati</taxon>
        <taxon>Actinomycetota</taxon>
        <taxon>Actinomycetes</taxon>
        <taxon>Pseudonocardiales</taxon>
        <taxon>Pseudonocardiaceae</taxon>
    </lineage>
</organism>
<dbReference type="AlphaFoldDB" id="A0A7Z1ATU7"/>
<accession>A0A7Z1ATU7</accession>
<evidence type="ECO:0000313" key="4">
    <source>
        <dbReference type="Proteomes" id="UP000185696"/>
    </source>
</evidence>
<sequence length="311" mass="32948">MNSDQVVGVPPLRGTDPGMPVEARTRARRPRWAGWAPTRRAVLRVGGVAGLTALGGLFPSVRRAVADGYDIYPTCPSYAADHDCSPGCGPSTIFADSCVTSGANTGFHKNDQVTWKLRPNACLSGSYDGWLWRYDQACGACSCHIERRCHDGYRRTGSGWVNSICRWTTECGCPSSVTWPSVSSGASGATVRAIQYLLGHHGFVLDVDGAYGPLTAQAVRDFQTSQGLSATGSVTSRTWPALVVNARQGDNGGPVQAAQVELNRYGYQLVVDGAFGAASLAATTDFQRQNRITADGVVGPTTWRTLTGGAA</sequence>
<comment type="caution">
    <text evidence="3">The sequence shown here is derived from an EMBL/GenBank/DDBJ whole genome shotgun (WGS) entry which is preliminary data.</text>
</comment>
<keyword evidence="4" id="KW-1185">Reference proteome</keyword>
<name>A0A7Z1ATU7_9PSEU</name>
<evidence type="ECO:0000313" key="3">
    <source>
        <dbReference type="EMBL" id="OLF05194.1"/>
    </source>
</evidence>
<dbReference type="InterPro" id="IPR002477">
    <property type="entry name" value="Peptidoglycan-bd-like"/>
</dbReference>
<protein>
    <submittedName>
        <fullName evidence="3">Peptidoglycan-binding protein</fullName>
    </submittedName>
</protein>
<feature type="region of interest" description="Disordered" evidence="1">
    <location>
        <begin position="1"/>
        <end position="26"/>
    </location>
</feature>
<evidence type="ECO:0000259" key="2">
    <source>
        <dbReference type="Pfam" id="PF01471"/>
    </source>
</evidence>